<accession>A0A2M7XF33</accession>
<evidence type="ECO:0000313" key="3">
    <source>
        <dbReference type="Proteomes" id="UP000231263"/>
    </source>
</evidence>
<gene>
    <name evidence="2" type="ORF">CO173_01835</name>
</gene>
<protein>
    <recommendedName>
        <fullName evidence="1">Bacterial spore germination immunoglobulin-like domain-containing protein</fullName>
    </recommendedName>
</protein>
<dbReference type="EMBL" id="PFWT01000009">
    <property type="protein sequence ID" value="PJA46484.1"/>
    <property type="molecule type" value="Genomic_DNA"/>
</dbReference>
<dbReference type="Pfam" id="PF10648">
    <property type="entry name" value="Gmad2"/>
    <property type="match status" value="1"/>
</dbReference>
<proteinExistence type="predicted"/>
<sequence length="181" mass="20036">MKKSLLLLLIVVLIGVAAGIWWLPKNKVQKPWATNFAECVALGNPLMESYPRQCRSGDITFTEDIGDQLNKMDSVILENPLPNQTVTSPLVVKGQARGSWFFEGSFPVILVNWDGLIIAEGIATAKTDWMTTDFVEFEGELTFVVDENVYSNRGALILKKDNPSGLPENDDALEIPVILVE</sequence>
<name>A0A2M7XF33_9BACT</name>
<organism evidence="2 3">
    <name type="scientific">Candidatus Uhrbacteria bacterium CG_4_9_14_3_um_filter_41_35</name>
    <dbReference type="NCBI Taxonomy" id="1975034"/>
    <lineage>
        <taxon>Bacteria</taxon>
        <taxon>Candidatus Uhriibacteriota</taxon>
    </lineage>
</organism>
<dbReference type="AlphaFoldDB" id="A0A2M7XF33"/>
<evidence type="ECO:0000259" key="1">
    <source>
        <dbReference type="Pfam" id="PF10648"/>
    </source>
</evidence>
<reference evidence="3" key="1">
    <citation type="submission" date="2017-09" db="EMBL/GenBank/DDBJ databases">
        <title>Depth-based differentiation of microbial function through sediment-hosted aquifers and enrichment of novel symbionts in the deep terrestrial subsurface.</title>
        <authorList>
            <person name="Probst A.J."/>
            <person name="Ladd B."/>
            <person name="Jarett J.K."/>
            <person name="Geller-Mcgrath D.E."/>
            <person name="Sieber C.M.K."/>
            <person name="Emerson J.B."/>
            <person name="Anantharaman K."/>
            <person name="Thomas B.C."/>
            <person name="Malmstrom R."/>
            <person name="Stieglmeier M."/>
            <person name="Klingl A."/>
            <person name="Woyke T."/>
            <person name="Ryan C.M."/>
            <person name="Banfield J.F."/>
        </authorList>
    </citation>
    <scope>NUCLEOTIDE SEQUENCE [LARGE SCALE GENOMIC DNA]</scope>
</reference>
<dbReference type="InterPro" id="IPR018911">
    <property type="entry name" value="Gmad2_Ig-like_dom"/>
</dbReference>
<evidence type="ECO:0000313" key="2">
    <source>
        <dbReference type="EMBL" id="PJA46484.1"/>
    </source>
</evidence>
<dbReference type="Proteomes" id="UP000231263">
    <property type="component" value="Unassembled WGS sequence"/>
</dbReference>
<feature type="domain" description="Bacterial spore germination immunoglobulin-like" evidence="1">
    <location>
        <begin position="77"/>
        <end position="145"/>
    </location>
</feature>
<comment type="caution">
    <text evidence="2">The sequence shown here is derived from an EMBL/GenBank/DDBJ whole genome shotgun (WGS) entry which is preliminary data.</text>
</comment>